<dbReference type="InterPro" id="IPR000560">
    <property type="entry name" value="His_Pase_clade-2"/>
</dbReference>
<dbReference type="EMBL" id="AMQM01004217">
    <property type="status" value="NOT_ANNOTATED_CDS"/>
    <property type="molecule type" value="Genomic_DNA"/>
</dbReference>
<evidence type="ECO:0000256" key="5">
    <source>
        <dbReference type="ARBA" id="ARBA00018097"/>
    </source>
</evidence>
<evidence type="ECO:0000256" key="8">
    <source>
        <dbReference type="ARBA" id="ARBA00022801"/>
    </source>
</evidence>
<evidence type="ECO:0000256" key="10">
    <source>
        <dbReference type="ARBA" id="ARBA00023180"/>
    </source>
</evidence>
<comment type="catalytic activity">
    <reaction evidence="15">
        <text>(2R)-2,3-bisphosphoglycerate + H2O = (2R)-2-phosphoglycerate + phosphate</text>
        <dbReference type="Rhea" id="RHEA:27381"/>
        <dbReference type="ChEBI" id="CHEBI:15377"/>
        <dbReference type="ChEBI" id="CHEBI:43474"/>
        <dbReference type="ChEBI" id="CHEBI:58248"/>
        <dbReference type="ChEBI" id="CHEBI:58289"/>
        <dbReference type="EC" id="3.1.3.80"/>
    </reaction>
    <physiologicalReaction direction="left-to-right" evidence="15">
        <dbReference type="Rhea" id="RHEA:27382"/>
    </physiologicalReaction>
</comment>
<evidence type="ECO:0000256" key="13">
    <source>
        <dbReference type="ARBA" id="ARBA00043671"/>
    </source>
</evidence>
<comment type="subcellular location">
    <subcellularLocation>
        <location evidence="1">Cell membrane</location>
    </subcellularLocation>
</comment>
<evidence type="ECO:0000256" key="1">
    <source>
        <dbReference type="ARBA" id="ARBA00004236"/>
    </source>
</evidence>
<name>T1EFE3_HELRO</name>
<dbReference type="GO" id="GO:0052745">
    <property type="term" value="F:inositol phosphate phosphatase activity"/>
    <property type="evidence" value="ECO:0000318"/>
    <property type="project" value="GO_Central"/>
</dbReference>
<dbReference type="Gene3D" id="3.40.50.1240">
    <property type="entry name" value="Phosphoglycerate mutase-like"/>
    <property type="match status" value="1"/>
</dbReference>
<evidence type="ECO:0000313" key="17">
    <source>
        <dbReference type="EMBL" id="ESO04777.1"/>
    </source>
</evidence>
<comment type="catalytic activity">
    <reaction evidence="12">
        <text>1D-myo-inositol 1,2,5,6-tetrakisphosphate + H2O = 1D-myo-inositol 1,2,6-trisphosphate + phosphate</text>
        <dbReference type="Rhea" id="RHEA:77119"/>
        <dbReference type="ChEBI" id="CHEBI:15377"/>
        <dbReference type="ChEBI" id="CHEBI:43474"/>
        <dbReference type="ChEBI" id="CHEBI:195535"/>
        <dbReference type="ChEBI" id="CHEBI:195537"/>
        <dbReference type="EC" id="3.1.3.62"/>
    </reaction>
    <physiologicalReaction direction="left-to-right" evidence="12">
        <dbReference type="Rhea" id="RHEA:77120"/>
    </physiologicalReaction>
</comment>
<protein>
    <recommendedName>
        <fullName evidence="5">Multiple inositol polyphosphate phosphatase 1</fullName>
        <ecNumber evidence="4">3.1.3.62</ecNumber>
        <ecNumber evidence="3">3.1.3.80</ecNumber>
    </recommendedName>
    <alternativeName>
        <fullName evidence="11">2,3-bisphosphoglycerate 3-phosphatase</fullName>
    </alternativeName>
</protein>
<comment type="similarity">
    <text evidence="2">Belongs to the histidine acid phosphatase family. MINPP1 subfamily.</text>
</comment>
<dbReference type="FunCoup" id="T1EFE3">
    <property type="interactions" value="401"/>
</dbReference>
<evidence type="ECO:0000256" key="7">
    <source>
        <dbReference type="ARBA" id="ARBA00022729"/>
    </source>
</evidence>
<dbReference type="GO" id="GO:0034417">
    <property type="term" value="F:bisphosphoglycerate 3-phosphatase activity"/>
    <property type="evidence" value="ECO:0007669"/>
    <property type="project" value="UniProtKB-EC"/>
</dbReference>
<dbReference type="Proteomes" id="UP000015101">
    <property type="component" value="Unassembled WGS sequence"/>
</dbReference>
<keyword evidence="7" id="KW-0732">Signal</keyword>
<evidence type="ECO:0000256" key="12">
    <source>
        <dbReference type="ARBA" id="ARBA00043668"/>
    </source>
</evidence>
<dbReference type="EnsemblMetazoa" id="HelroT111769">
    <property type="protein sequence ID" value="HelroP111769"/>
    <property type="gene ID" value="HelroG111769"/>
</dbReference>
<dbReference type="InParanoid" id="T1EFE3"/>
<dbReference type="PANTHER" id="PTHR20963">
    <property type="entry name" value="MULTIPLE INOSITOL POLYPHOSPHATE PHOSPHATASE-RELATED"/>
    <property type="match status" value="1"/>
</dbReference>
<keyword evidence="6" id="KW-1003">Cell membrane</keyword>
<organism evidence="18 19">
    <name type="scientific">Helobdella robusta</name>
    <name type="common">Californian leech</name>
    <dbReference type="NCBI Taxonomy" id="6412"/>
    <lineage>
        <taxon>Eukaryota</taxon>
        <taxon>Metazoa</taxon>
        <taxon>Spiralia</taxon>
        <taxon>Lophotrochozoa</taxon>
        <taxon>Annelida</taxon>
        <taxon>Clitellata</taxon>
        <taxon>Hirudinea</taxon>
        <taxon>Rhynchobdellida</taxon>
        <taxon>Glossiphoniidae</taxon>
        <taxon>Helobdella</taxon>
    </lineage>
</organism>
<evidence type="ECO:0000313" key="19">
    <source>
        <dbReference type="Proteomes" id="UP000015101"/>
    </source>
</evidence>
<evidence type="ECO:0000256" key="15">
    <source>
        <dbReference type="ARBA" id="ARBA00043832"/>
    </source>
</evidence>
<dbReference type="PANTHER" id="PTHR20963:SF8">
    <property type="entry name" value="MULTIPLE INOSITOL POLYPHOSPHATE PHOSPHATASE 1"/>
    <property type="match status" value="1"/>
</dbReference>
<dbReference type="PIRSF" id="PIRSF000894">
    <property type="entry name" value="Acid_phosphatase"/>
    <property type="match status" value="1"/>
</dbReference>
<comment type="catalytic activity">
    <reaction evidence="14">
        <text>1D-myo-inositol hexakisphosphate + H2O = 1D-myo-inositol 1,2,4,5,6-pentakisphosphate + phosphate</text>
        <dbReference type="Rhea" id="RHEA:16989"/>
        <dbReference type="ChEBI" id="CHEBI:15377"/>
        <dbReference type="ChEBI" id="CHEBI:43474"/>
        <dbReference type="ChEBI" id="CHEBI:57798"/>
        <dbReference type="ChEBI" id="CHEBI:58130"/>
        <dbReference type="EC" id="3.1.3.62"/>
    </reaction>
    <physiologicalReaction direction="left-to-right" evidence="14">
        <dbReference type="Rhea" id="RHEA:16990"/>
    </physiologicalReaction>
</comment>
<evidence type="ECO:0000256" key="4">
    <source>
        <dbReference type="ARBA" id="ARBA00013040"/>
    </source>
</evidence>
<dbReference type="RefSeq" id="XP_009017356.1">
    <property type="nucleotide sequence ID" value="XM_009019108.1"/>
</dbReference>
<evidence type="ECO:0000256" key="11">
    <source>
        <dbReference type="ARBA" id="ARBA00031642"/>
    </source>
</evidence>
<keyword evidence="8" id="KW-0378">Hydrolase</keyword>
<feature type="compositionally biased region" description="Acidic residues" evidence="16">
    <location>
        <begin position="495"/>
        <end position="504"/>
    </location>
</feature>
<dbReference type="GO" id="GO:0003993">
    <property type="term" value="F:acid phosphatase activity"/>
    <property type="evidence" value="ECO:0000318"/>
    <property type="project" value="GO_Central"/>
</dbReference>
<dbReference type="KEGG" id="hro:HELRODRAFT_111769"/>
<reference evidence="19" key="1">
    <citation type="submission" date="2012-12" db="EMBL/GenBank/DDBJ databases">
        <authorList>
            <person name="Hellsten U."/>
            <person name="Grimwood J."/>
            <person name="Chapman J.A."/>
            <person name="Shapiro H."/>
            <person name="Aerts A."/>
            <person name="Otillar R.P."/>
            <person name="Terry A.Y."/>
            <person name="Boore J.L."/>
            <person name="Simakov O."/>
            <person name="Marletaz F."/>
            <person name="Cho S.-J."/>
            <person name="Edsinger-Gonzales E."/>
            <person name="Havlak P."/>
            <person name="Kuo D.-H."/>
            <person name="Larsson T."/>
            <person name="Lv J."/>
            <person name="Arendt D."/>
            <person name="Savage R."/>
            <person name="Osoegawa K."/>
            <person name="de Jong P."/>
            <person name="Lindberg D.R."/>
            <person name="Seaver E.C."/>
            <person name="Weisblat D.A."/>
            <person name="Putnam N.H."/>
            <person name="Grigoriev I.V."/>
            <person name="Rokhsar D.S."/>
        </authorList>
    </citation>
    <scope>NUCLEOTIDE SEQUENCE</scope>
</reference>
<dbReference type="InterPro" id="IPR016274">
    <property type="entry name" value="Histidine_acid_Pase_euk"/>
</dbReference>
<dbReference type="Pfam" id="PF00328">
    <property type="entry name" value="His_Phos_2"/>
    <property type="match status" value="1"/>
</dbReference>
<dbReference type="HOGENOM" id="CLU_029165_1_1_1"/>
<dbReference type="EMBL" id="KB096457">
    <property type="protein sequence ID" value="ESO04777.1"/>
    <property type="molecule type" value="Genomic_DNA"/>
</dbReference>
<evidence type="ECO:0000256" key="14">
    <source>
        <dbReference type="ARBA" id="ARBA00043691"/>
    </source>
</evidence>
<evidence type="ECO:0000256" key="6">
    <source>
        <dbReference type="ARBA" id="ARBA00022475"/>
    </source>
</evidence>
<dbReference type="OMA" id="SLHSPWC"/>
<dbReference type="AlphaFoldDB" id="T1EFE3"/>
<dbReference type="CTD" id="20195295"/>
<feature type="region of interest" description="Disordered" evidence="16">
    <location>
        <begin position="441"/>
        <end position="513"/>
    </location>
</feature>
<evidence type="ECO:0000256" key="3">
    <source>
        <dbReference type="ARBA" id="ARBA00012976"/>
    </source>
</evidence>
<accession>T1EFE3</accession>
<feature type="compositionally biased region" description="Basic and acidic residues" evidence="16">
    <location>
        <begin position="455"/>
        <end position="466"/>
    </location>
</feature>
<feature type="compositionally biased region" description="Acidic residues" evidence="16">
    <location>
        <begin position="444"/>
        <end position="454"/>
    </location>
</feature>
<dbReference type="STRING" id="6412.T1EFE3"/>
<dbReference type="GO" id="GO:0005886">
    <property type="term" value="C:plasma membrane"/>
    <property type="evidence" value="ECO:0007669"/>
    <property type="project" value="UniProtKB-SubCell"/>
</dbReference>
<dbReference type="eggNOG" id="KOG1382">
    <property type="taxonomic scope" value="Eukaryota"/>
</dbReference>
<dbReference type="FunFam" id="3.40.50.1240:FF:000104">
    <property type="entry name" value="Uncharacterized protein"/>
    <property type="match status" value="1"/>
</dbReference>
<keyword evidence="9" id="KW-0472">Membrane</keyword>
<dbReference type="GeneID" id="20195295"/>
<keyword evidence="19" id="KW-1185">Reference proteome</keyword>
<proteinExistence type="inferred from homology"/>
<comment type="catalytic activity">
    <reaction evidence="13">
        <text>1D-myo-inositol 1,2,4,5,6-pentakisphosphate + H2O = 1D-myo-inositol 1,2,5,6-tetrakisphosphate + phosphate</text>
        <dbReference type="Rhea" id="RHEA:77115"/>
        <dbReference type="ChEBI" id="CHEBI:15377"/>
        <dbReference type="ChEBI" id="CHEBI:43474"/>
        <dbReference type="ChEBI" id="CHEBI:57798"/>
        <dbReference type="ChEBI" id="CHEBI:195535"/>
        <dbReference type="EC" id="3.1.3.62"/>
    </reaction>
    <physiologicalReaction direction="left-to-right" evidence="13">
        <dbReference type="Rhea" id="RHEA:77116"/>
    </physiologicalReaction>
</comment>
<reference evidence="17 19" key="2">
    <citation type="journal article" date="2013" name="Nature">
        <title>Insights into bilaterian evolution from three spiralian genomes.</title>
        <authorList>
            <person name="Simakov O."/>
            <person name="Marletaz F."/>
            <person name="Cho S.J."/>
            <person name="Edsinger-Gonzales E."/>
            <person name="Havlak P."/>
            <person name="Hellsten U."/>
            <person name="Kuo D.H."/>
            <person name="Larsson T."/>
            <person name="Lv J."/>
            <person name="Arendt D."/>
            <person name="Savage R."/>
            <person name="Osoegawa K."/>
            <person name="de Jong P."/>
            <person name="Grimwood J."/>
            <person name="Chapman J.A."/>
            <person name="Shapiro H."/>
            <person name="Aerts A."/>
            <person name="Otillar R.P."/>
            <person name="Terry A.Y."/>
            <person name="Boore J.L."/>
            <person name="Grigoriev I.V."/>
            <person name="Lindberg D.R."/>
            <person name="Seaver E.C."/>
            <person name="Weisblat D.A."/>
            <person name="Putnam N.H."/>
            <person name="Rokhsar D.S."/>
        </authorList>
    </citation>
    <scope>NUCLEOTIDE SEQUENCE</scope>
</reference>
<evidence type="ECO:0000313" key="18">
    <source>
        <dbReference type="EnsemblMetazoa" id="HelroP111769"/>
    </source>
</evidence>
<dbReference type="EC" id="3.1.3.62" evidence="4"/>
<evidence type="ECO:0000256" key="2">
    <source>
        <dbReference type="ARBA" id="ARBA00008422"/>
    </source>
</evidence>
<dbReference type="CDD" id="cd07061">
    <property type="entry name" value="HP_HAP_like"/>
    <property type="match status" value="1"/>
</dbReference>
<evidence type="ECO:0000256" key="16">
    <source>
        <dbReference type="SAM" id="MobiDB-lite"/>
    </source>
</evidence>
<sequence length="513" mass="58628">MMSLIAFAIIVIAISFNVVCVVSVENYHLASKTPYRMSVDLDSKEYFPSQQRIIPDICVKSSVKHVLGHFRHGTRYPSAKDLLKASKIVEKVTNPPIKMQLESVITAFKNHEEKELSESGRKELESIGVFFFSYFTDFFRNVNEKDLNFVITSKSRTKSSYLGFIDGFNKALGKNLTTTPVENDILLRFFDRCTKYIKEIGDNKTNTAVVSTFMQKMDRELVAAFATLMQQPDFILEESEMLSYFIIAATELSVLNTSSWLKFTNERVRNILEYASDLKNYWSKGPAHSLSYEQSCGLLVDMFQMFENVLSGKNSSKGSFYFSHAETIIPLLNILGLFKEDPLLTDKNFDQMQNRLFRATRVSPFASNVAFVLHQCGDANSNNRDNVYLQLFFKEHPIAWPLCNNSFCEYNDLRQYYSRYIDNCNFNMICQVNDSGVFNGDGGDINDEEDDDDVDKSSSRDSGIRDESDDFIVDLYVDGKNNDDDDGADNRGDEVFVDDDEDVDTDHSFHDDL</sequence>
<evidence type="ECO:0000256" key="9">
    <source>
        <dbReference type="ARBA" id="ARBA00023136"/>
    </source>
</evidence>
<keyword evidence="10" id="KW-0325">Glycoprotein</keyword>
<gene>
    <name evidence="18" type="primary">20195295</name>
    <name evidence="17" type="ORF">HELRODRAFT_111769</name>
</gene>
<dbReference type="OrthoDB" id="6509975at2759"/>
<dbReference type="SUPFAM" id="SSF53254">
    <property type="entry name" value="Phosphoglycerate mutase-like"/>
    <property type="match status" value="1"/>
</dbReference>
<reference evidence="18" key="3">
    <citation type="submission" date="2015-06" db="UniProtKB">
        <authorList>
            <consortium name="EnsemblMetazoa"/>
        </authorList>
    </citation>
    <scope>IDENTIFICATION</scope>
</reference>
<dbReference type="EC" id="3.1.3.80" evidence="3"/>
<dbReference type="InterPro" id="IPR029033">
    <property type="entry name" value="His_PPase_superfam"/>
</dbReference>